<dbReference type="SUPFAM" id="SSF48452">
    <property type="entry name" value="TPR-like"/>
    <property type="match status" value="2"/>
</dbReference>
<dbReference type="PANTHER" id="PTHR44858">
    <property type="entry name" value="TETRATRICOPEPTIDE REPEAT PROTEIN 6"/>
    <property type="match status" value="1"/>
</dbReference>
<dbReference type="PROSITE" id="PS50293">
    <property type="entry name" value="TPR_REGION"/>
    <property type="match status" value="1"/>
</dbReference>
<dbReference type="GO" id="GO:0046813">
    <property type="term" value="P:receptor-mediated virion attachment to host cell"/>
    <property type="evidence" value="ECO:0007669"/>
    <property type="project" value="TreeGrafter"/>
</dbReference>
<feature type="repeat" description="TPR" evidence="3">
    <location>
        <begin position="238"/>
        <end position="271"/>
    </location>
</feature>
<keyword evidence="2 3" id="KW-0802">TPR repeat</keyword>
<evidence type="ECO:0000313" key="4">
    <source>
        <dbReference type="EMBL" id="QNP39727.1"/>
    </source>
</evidence>
<proteinExistence type="predicted"/>
<evidence type="ECO:0000256" key="3">
    <source>
        <dbReference type="PROSITE-ProRule" id="PRU00339"/>
    </source>
</evidence>
<dbReference type="KEGG" id="lsx:H8B22_09385"/>
<dbReference type="PROSITE" id="PS50005">
    <property type="entry name" value="TPR"/>
    <property type="match status" value="2"/>
</dbReference>
<reference evidence="4 5" key="1">
    <citation type="submission" date="2020-08" db="EMBL/GenBank/DDBJ databases">
        <title>Lysobacter sp. II4 sp. nov., isolated from soil.</title>
        <authorList>
            <person name="Woo C.Y."/>
            <person name="Kim J."/>
        </authorList>
    </citation>
    <scope>NUCLEOTIDE SEQUENCE [LARGE SCALE GENOMIC DNA]</scope>
    <source>
        <strain evidence="4 5">II4</strain>
    </source>
</reference>
<organism evidence="4 5">
    <name type="scientific">Agrilutibacter terrestris</name>
    <dbReference type="NCBI Taxonomy" id="2865112"/>
    <lineage>
        <taxon>Bacteria</taxon>
        <taxon>Pseudomonadati</taxon>
        <taxon>Pseudomonadota</taxon>
        <taxon>Gammaproteobacteria</taxon>
        <taxon>Lysobacterales</taxon>
        <taxon>Lysobacteraceae</taxon>
        <taxon>Agrilutibacter</taxon>
    </lineage>
</organism>
<dbReference type="Proteomes" id="UP000516018">
    <property type="component" value="Chromosome"/>
</dbReference>
<gene>
    <name evidence="4" type="ORF">H8B22_09385</name>
</gene>
<evidence type="ECO:0000256" key="2">
    <source>
        <dbReference type="ARBA" id="ARBA00022803"/>
    </source>
</evidence>
<dbReference type="Pfam" id="PF00515">
    <property type="entry name" value="TPR_1"/>
    <property type="match status" value="1"/>
</dbReference>
<sequence>MNLTIFTADQEELPAKQGSESTFSVGAEPALKSSHYFLGSQMSFRNALGLIMLCTAGCVGPGSATAAKVEACADASTPQKAIAACSVLIESGEITGKSLGSARFNRASAYFMTGAQDLALADLNEAMQLLPSDARVYGLRGAVRGMKGDLDGAIADFTVSIDGDPSLVDSYTNRGKAFSDKGEFERSIPDFDRALKLQPNNAFALNGRCWSRAVLNIDLDAALADCNAGVEAGGDDLANTLNTRGFVHFRRAEYRESIESYDASLQQNPRAASSYYVRGLSKQALGEQGADADIAQALSLEPGIRERYARYGVNP</sequence>
<keyword evidence="5" id="KW-1185">Reference proteome</keyword>
<dbReference type="InterPro" id="IPR019734">
    <property type="entry name" value="TPR_rpt"/>
</dbReference>
<dbReference type="GO" id="GO:0009279">
    <property type="term" value="C:cell outer membrane"/>
    <property type="evidence" value="ECO:0007669"/>
    <property type="project" value="TreeGrafter"/>
</dbReference>
<accession>A0A7H0FUL1</accession>
<dbReference type="PANTHER" id="PTHR44858:SF1">
    <property type="entry name" value="UDP-N-ACETYLGLUCOSAMINE--PEPTIDE N-ACETYLGLUCOSAMINYLTRANSFERASE SPINDLY-RELATED"/>
    <property type="match status" value="1"/>
</dbReference>
<evidence type="ECO:0000256" key="1">
    <source>
        <dbReference type="ARBA" id="ARBA00022737"/>
    </source>
</evidence>
<dbReference type="AlphaFoldDB" id="A0A7H0FUL1"/>
<dbReference type="EMBL" id="CP060820">
    <property type="protein sequence ID" value="QNP39727.1"/>
    <property type="molecule type" value="Genomic_DNA"/>
</dbReference>
<dbReference type="InterPro" id="IPR011990">
    <property type="entry name" value="TPR-like_helical_dom_sf"/>
</dbReference>
<dbReference type="InterPro" id="IPR050498">
    <property type="entry name" value="Ycf3"/>
</dbReference>
<name>A0A7H0FUL1_9GAMM</name>
<dbReference type="SMART" id="SM00028">
    <property type="entry name" value="TPR"/>
    <property type="match status" value="4"/>
</dbReference>
<feature type="repeat" description="TPR" evidence="3">
    <location>
        <begin position="168"/>
        <end position="201"/>
    </location>
</feature>
<keyword evidence="1" id="KW-0677">Repeat</keyword>
<dbReference type="Gene3D" id="1.25.40.10">
    <property type="entry name" value="Tetratricopeptide repeat domain"/>
    <property type="match status" value="3"/>
</dbReference>
<dbReference type="RefSeq" id="WP_187711173.1">
    <property type="nucleotide sequence ID" value="NZ_CP060820.1"/>
</dbReference>
<protein>
    <submittedName>
        <fullName evidence="4">Tetratricopeptide repeat protein</fullName>
    </submittedName>
</protein>
<evidence type="ECO:0000313" key="5">
    <source>
        <dbReference type="Proteomes" id="UP000516018"/>
    </source>
</evidence>